<organism evidence="2 3">
    <name type="scientific">Luteimonas aestuarii</name>
    <dbReference type="NCBI Taxonomy" id="453837"/>
    <lineage>
        <taxon>Bacteria</taxon>
        <taxon>Pseudomonadati</taxon>
        <taxon>Pseudomonadota</taxon>
        <taxon>Gammaproteobacteria</taxon>
        <taxon>Lysobacterales</taxon>
        <taxon>Lysobacteraceae</taxon>
        <taxon>Luteimonas</taxon>
    </lineage>
</organism>
<dbReference type="Pfam" id="PF00583">
    <property type="entry name" value="Acetyltransf_1"/>
    <property type="match status" value="1"/>
</dbReference>
<dbReference type="PROSITE" id="PS51186">
    <property type="entry name" value="GNAT"/>
    <property type="match status" value="1"/>
</dbReference>
<dbReference type="AlphaFoldDB" id="A0A4R5TNV0"/>
<evidence type="ECO:0000313" key="3">
    <source>
        <dbReference type="Proteomes" id="UP000294796"/>
    </source>
</evidence>
<dbReference type="EMBL" id="SMTF01000014">
    <property type="protein sequence ID" value="TDK22276.1"/>
    <property type="molecule type" value="Genomic_DNA"/>
</dbReference>
<dbReference type="PANTHER" id="PTHR43233">
    <property type="entry name" value="FAMILY N-ACETYLTRANSFERASE, PUTATIVE (AFU_ORTHOLOGUE AFUA_6G03350)-RELATED"/>
    <property type="match status" value="1"/>
</dbReference>
<feature type="domain" description="N-acetyltransferase" evidence="1">
    <location>
        <begin position="4"/>
        <end position="136"/>
    </location>
</feature>
<dbReference type="Gene3D" id="3.40.630.30">
    <property type="match status" value="1"/>
</dbReference>
<proteinExistence type="predicted"/>
<reference evidence="2 3" key="1">
    <citation type="submission" date="2019-03" db="EMBL/GenBank/DDBJ databases">
        <title>Luteimonas zhaokaii sp.nov., isolated from the rectal contents of Plateau pika in Yushu, Qinghai Province, China.</title>
        <authorList>
            <person name="Zhang G."/>
        </authorList>
    </citation>
    <scope>NUCLEOTIDE SEQUENCE [LARGE SCALE GENOMIC DNA]</scope>
    <source>
        <strain evidence="2 3">B9</strain>
    </source>
</reference>
<dbReference type="RefSeq" id="WP_133323097.1">
    <property type="nucleotide sequence ID" value="NZ_SMTF01000014.1"/>
</dbReference>
<protein>
    <submittedName>
        <fullName evidence="2">N-acetyltransferase</fullName>
    </submittedName>
</protein>
<evidence type="ECO:0000313" key="2">
    <source>
        <dbReference type="EMBL" id="TDK22276.1"/>
    </source>
</evidence>
<accession>A0A4R5TNV0</accession>
<dbReference type="SUPFAM" id="SSF55729">
    <property type="entry name" value="Acyl-CoA N-acyltransferases (Nat)"/>
    <property type="match status" value="1"/>
</dbReference>
<dbReference type="InterPro" id="IPR016181">
    <property type="entry name" value="Acyl_CoA_acyltransferase"/>
</dbReference>
<gene>
    <name evidence="2" type="ORF">E2F46_13880</name>
</gene>
<comment type="caution">
    <text evidence="2">The sequence shown here is derived from an EMBL/GenBank/DDBJ whole genome shotgun (WGS) entry which is preliminary data.</text>
</comment>
<dbReference type="InterPro" id="IPR000182">
    <property type="entry name" value="GNAT_dom"/>
</dbReference>
<keyword evidence="2" id="KW-0808">Transferase</keyword>
<dbReference type="Proteomes" id="UP000294796">
    <property type="component" value="Unassembled WGS sequence"/>
</dbReference>
<name>A0A4R5TNV0_9GAMM</name>
<dbReference type="InterPro" id="IPR053144">
    <property type="entry name" value="Acetyltransferase_Butenolide"/>
</dbReference>
<dbReference type="CDD" id="cd04301">
    <property type="entry name" value="NAT_SF"/>
    <property type="match status" value="1"/>
</dbReference>
<evidence type="ECO:0000259" key="1">
    <source>
        <dbReference type="PROSITE" id="PS51186"/>
    </source>
</evidence>
<dbReference type="PANTHER" id="PTHR43233:SF1">
    <property type="entry name" value="FAMILY N-ACETYLTRANSFERASE, PUTATIVE (AFU_ORTHOLOGUE AFUA_6G03350)-RELATED"/>
    <property type="match status" value="1"/>
</dbReference>
<keyword evidence="3" id="KW-1185">Reference proteome</keyword>
<dbReference type="GO" id="GO:0016747">
    <property type="term" value="F:acyltransferase activity, transferring groups other than amino-acyl groups"/>
    <property type="evidence" value="ECO:0007669"/>
    <property type="project" value="InterPro"/>
</dbReference>
<dbReference type="OrthoDB" id="3216107at2"/>
<sequence length="143" mass="15653">MSGLRISTDPAELDIPMIHRFLSTQSTWANGIDEARVRRSIRHSLCFGGYVGTRQVAFARVVTDRTTFANLVDVFVLPPDRGAGHSKALVQAVMGHPDLQGLRRFTLATANAHGLYAGYGFASPRHPHTLMEILVPDLYAVPA</sequence>